<dbReference type="GO" id="GO:0070039">
    <property type="term" value="F:rRNA (guanosine-2'-O-)-methyltransferase activity"/>
    <property type="evidence" value="ECO:0007669"/>
    <property type="project" value="UniProtKB-UniRule"/>
</dbReference>
<protein>
    <recommendedName>
        <fullName evidence="6">23S rRNA (guanosine-2'-O-)-methyltransferase RlmB</fullName>
        <ecNumber evidence="6">2.1.1.185</ecNumber>
    </recommendedName>
    <alternativeName>
        <fullName evidence="6">23S rRNA (guanosine2251 2'-O)-methyltransferase</fullName>
    </alternativeName>
    <alternativeName>
        <fullName evidence="6">23S rRNA Gm2251 2'-O-methyltransferase</fullName>
    </alternativeName>
</protein>
<feature type="domain" description="RNA 2-O ribose methyltransferase substrate binding" evidence="7">
    <location>
        <begin position="4"/>
        <end position="81"/>
    </location>
</feature>
<evidence type="ECO:0000256" key="6">
    <source>
        <dbReference type="HAMAP-Rule" id="MF_01887"/>
    </source>
</evidence>
<evidence type="ECO:0000256" key="4">
    <source>
        <dbReference type="ARBA" id="ARBA00022679"/>
    </source>
</evidence>
<comment type="catalytic activity">
    <reaction evidence="6">
        <text>guanosine(2251) in 23S rRNA + S-adenosyl-L-methionine = 2'-O-methylguanosine(2251) in 23S rRNA + S-adenosyl-L-homocysteine + H(+)</text>
        <dbReference type="Rhea" id="RHEA:24140"/>
        <dbReference type="Rhea" id="RHEA-COMP:10239"/>
        <dbReference type="Rhea" id="RHEA-COMP:10241"/>
        <dbReference type="ChEBI" id="CHEBI:15378"/>
        <dbReference type="ChEBI" id="CHEBI:57856"/>
        <dbReference type="ChEBI" id="CHEBI:59789"/>
        <dbReference type="ChEBI" id="CHEBI:74269"/>
        <dbReference type="ChEBI" id="CHEBI:74445"/>
        <dbReference type="EC" id="2.1.1.185"/>
    </reaction>
</comment>
<dbReference type="SMART" id="SM00967">
    <property type="entry name" value="SpoU_sub_bind"/>
    <property type="match status" value="1"/>
</dbReference>
<comment type="subcellular location">
    <subcellularLocation>
        <location evidence="6">Cytoplasm</location>
    </subcellularLocation>
</comment>
<dbReference type="InterPro" id="IPR029026">
    <property type="entry name" value="tRNA_m1G_MTases_N"/>
</dbReference>
<dbReference type="RefSeq" id="WP_088526296.1">
    <property type="nucleotide sequence ID" value="NZ_NGUP01000007.1"/>
</dbReference>
<evidence type="ECO:0000313" key="8">
    <source>
        <dbReference type="EMBL" id="OWS68797.1"/>
    </source>
</evidence>
<evidence type="ECO:0000256" key="2">
    <source>
        <dbReference type="ARBA" id="ARBA00022552"/>
    </source>
</evidence>
<evidence type="ECO:0000259" key="7">
    <source>
        <dbReference type="SMART" id="SM00967"/>
    </source>
</evidence>
<dbReference type="InterPro" id="IPR004441">
    <property type="entry name" value="rRNA_MeTrfase_TrmH"/>
</dbReference>
<comment type="similarity">
    <text evidence="6">Belongs to the class IV-like SAM-binding methyltransferase superfamily. RNA methyltransferase TrmH family. RlmB subfamily.</text>
</comment>
<dbReference type="AlphaFoldDB" id="A0A254Q1K0"/>
<dbReference type="InterPro" id="IPR024915">
    <property type="entry name" value="23S_rRNA_MeTrfase_RlmB"/>
</dbReference>
<dbReference type="HAMAP" id="MF_01887">
    <property type="entry name" value="23SrRNA_methyltr_B"/>
    <property type="match status" value="1"/>
</dbReference>
<dbReference type="Pfam" id="PF08032">
    <property type="entry name" value="SpoU_sub_bind"/>
    <property type="match status" value="1"/>
</dbReference>
<sequence>MKQILVGFHAVQARLRVDPDSLKSVYFDPSRRDRRMGDFLKQAEEILGERLHAADAERLHKLTGHDRHQGVVALAEKMTIARTITEVVEDAESAQKKSLFLVLDGVTDPHNFGACLRVADGAGVDAVVIPKDRSASINATVSKVSSGASEVMPVITVTNLVRSMKEMQEAGVWLIGTDDEAEKSIYDLDLTGPIAIVMGAEGEGMRRLTKETCDELVRIPMQGVVESLNVSVASGVCLYEALRQRLAKANKKAAK</sequence>
<feature type="binding site" evidence="6">
    <location>
        <position position="228"/>
    </location>
    <ligand>
        <name>S-adenosyl-L-methionine</name>
        <dbReference type="ChEBI" id="CHEBI:59789"/>
    </ligand>
</feature>
<keyword evidence="5 6" id="KW-0949">S-adenosyl-L-methionine</keyword>
<dbReference type="CDD" id="cd18103">
    <property type="entry name" value="SpoU-like_RlmB"/>
    <property type="match status" value="1"/>
</dbReference>
<dbReference type="InterPro" id="IPR029028">
    <property type="entry name" value="Alpha/beta_knot_MTases"/>
</dbReference>
<dbReference type="EC" id="2.1.1.185" evidence="6"/>
<dbReference type="NCBIfam" id="TIGR00186">
    <property type="entry name" value="rRNA_methyl_3"/>
    <property type="match status" value="1"/>
</dbReference>
<dbReference type="PANTHER" id="PTHR46429">
    <property type="entry name" value="23S RRNA (GUANOSINE-2'-O-)-METHYLTRANSFERASE RLMB"/>
    <property type="match status" value="1"/>
</dbReference>
<dbReference type="EMBL" id="NGUP01000007">
    <property type="protein sequence ID" value="OWS68797.1"/>
    <property type="molecule type" value="Genomic_DNA"/>
</dbReference>
<keyword evidence="4 6" id="KW-0808">Transferase</keyword>
<dbReference type="InterPro" id="IPR001537">
    <property type="entry name" value="SpoU_MeTrfase"/>
</dbReference>
<dbReference type="GO" id="GO:0003723">
    <property type="term" value="F:RNA binding"/>
    <property type="evidence" value="ECO:0007669"/>
    <property type="project" value="InterPro"/>
</dbReference>
<dbReference type="InterPro" id="IPR029064">
    <property type="entry name" value="Ribosomal_eL30-like_sf"/>
</dbReference>
<evidence type="ECO:0000256" key="5">
    <source>
        <dbReference type="ARBA" id="ARBA00022691"/>
    </source>
</evidence>
<dbReference type="SUPFAM" id="SSF55315">
    <property type="entry name" value="L30e-like"/>
    <property type="match status" value="1"/>
</dbReference>
<keyword evidence="9" id="KW-1185">Reference proteome</keyword>
<feature type="binding site" evidence="6">
    <location>
        <position position="219"/>
    </location>
    <ligand>
        <name>S-adenosyl-L-methionine</name>
        <dbReference type="ChEBI" id="CHEBI:59789"/>
    </ligand>
</feature>
<evidence type="ECO:0000256" key="1">
    <source>
        <dbReference type="ARBA" id="ARBA00022490"/>
    </source>
</evidence>
<dbReference type="FunFam" id="3.40.1280.10:FF:000008">
    <property type="entry name" value="Group 3 RNA methyltransferase TrmH"/>
    <property type="match status" value="1"/>
</dbReference>
<accession>A0A254Q1K0</accession>
<evidence type="ECO:0000256" key="3">
    <source>
        <dbReference type="ARBA" id="ARBA00022603"/>
    </source>
</evidence>
<dbReference type="Pfam" id="PF00588">
    <property type="entry name" value="SpoU_methylase"/>
    <property type="match status" value="1"/>
</dbReference>
<dbReference type="Gene3D" id="3.40.1280.10">
    <property type="match status" value="1"/>
</dbReference>
<proteinExistence type="inferred from homology"/>
<dbReference type="OrthoDB" id="9785673at2"/>
<dbReference type="InterPro" id="IPR013123">
    <property type="entry name" value="SpoU_subst-bd"/>
</dbReference>
<dbReference type="GO" id="GO:0005829">
    <property type="term" value="C:cytosol"/>
    <property type="evidence" value="ECO:0007669"/>
    <property type="project" value="TreeGrafter"/>
</dbReference>
<dbReference type="Gene3D" id="3.30.1330.30">
    <property type="match status" value="1"/>
</dbReference>
<gene>
    <name evidence="6" type="primary">rlmB</name>
    <name evidence="8" type="ORF">CBI31_10205</name>
</gene>
<dbReference type="PANTHER" id="PTHR46429:SF1">
    <property type="entry name" value="23S RRNA (GUANOSINE-2'-O-)-METHYLTRANSFERASE RLMB"/>
    <property type="match status" value="1"/>
</dbReference>
<comment type="caution">
    <text evidence="8">The sequence shown here is derived from an EMBL/GenBank/DDBJ whole genome shotgun (WGS) entry which is preliminary data.</text>
</comment>
<feature type="binding site" evidence="6">
    <location>
        <position position="199"/>
    </location>
    <ligand>
        <name>S-adenosyl-L-methionine</name>
        <dbReference type="ChEBI" id="CHEBI:59789"/>
    </ligand>
</feature>
<keyword evidence="1 6" id="KW-0963">Cytoplasm</keyword>
<dbReference type="SUPFAM" id="SSF75217">
    <property type="entry name" value="alpha/beta knot"/>
    <property type="match status" value="1"/>
</dbReference>
<keyword evidence="3 6" id="KW-0489">Methyltransferase</keyword>
<organism evidence="8 9">
    <name type="scientific">Polynucleobacter campilacus</name>
    <dbReference type="NCBI Taxonomy" id="1743163"/>
    <lineage>
        <taxon>Bacteria</taxon>
        <taxon>Pseudomonadati</taxon>
        <taxon>Pseudomonadota</taxon>
        <taxon>Betaproteobacteria</taxon>
        <taxon>Burkholderiales</taxon>
        <taxon>Burkholderiaceae</taxon>
        <taxon>Polynucleobacter</taxon>
    </lineage>
</organism>
<reference evidence="8 9" key="1">
    <citation type="submission" date="2017-05" db="EMBL/GenBank/DDBJ databases">
        <title>Genome of Polynucleobacter sp. MWH-Feld-100.</title>
        <authorList>
            <person name="Hahn M.W."/>
        </authorList>
    </citation>
    <scope>NUCLEOTIDE SEQUENCE [LARGE SCALE GENOMIC DNA]</scope>
    <source>
        <strain evidence="8 9">MWH-Feld-100</strain>
    </source>
</reference>
<dbReference type="Proteomes" id="UP000197528">
    <property type="component" value="Unassembled WGS sequence"/>
</dbReference>
<keyword evidence="2 6" id="KW-0698">rRNA processing</keyword>
<comment type="function">
    <text evidence="6">Specifically methylates the ribose of guanosine 2251 in 23S rRNA.</text>
</comment>
<name>A0A254Q1K0_9BURK</name>
<evidence type="ECO:0000313" key="9">
    <source>
        <dbReference type="Proteomes" id="UP000197528"/>
    </source>
</evidence>